<keyword evidence="2" id="KW-1185">Reference proteome</keyword>
<dbReference type="OrthoDB" id="10518949at2759"/>
<dbReference type="Proteomes" id="UP000250275">
    <property type="component" value="Unassembled WGS sequence"/>
</dbReference>
<reference evidence="1 2" key="1">
    <citation type="submission" date="2015-07" db="EMBL/GenBank/DDBJ databases">
        <title>The genome of Eufriesea mexicana.</title>
        <authorList>
            <person name="Pan H."/>
            <person name="Kapheim K."/>
        </authorList>
    </citation>
    <scope>NUCLEOTIDE SEQUENCE [LARGE SCALE GENOMIC DNA]</scope>
    <source>
        <strain evidence="1">0111107269</strain>
        <tissue evidence="1">Whole body</tissue>
    </source>
</reference>
<gene>
    <name evidence="1" type="ORF">WN48_08550</name>
</gene>
<accession>A0A310SJY2</accession>
<organism evidence="1 2">
    <name type="scientific">Eufriesea mexicana</name>
    <dbReference type="NCBI Taxonomy" id="516756"/>
    <lineage>
        <taxon>Eukaryota</taxon>
        <taxon>Metazoa</taxon>
        <taxon>Ecdysozoa</taxon>
        <taxon>Arthropoda</taxon>
        <taxon>Hexapoda</taxon>
        <taxon>Insecta</taxon>
        <taxon>Pterygota</taxon>
        <taxon>Neoptera</taxon>
        <taxon>Endopterygota</taxon>
        <taxon>Hymenoptera</taxon>
        <taxon>Apocrita</taxon>
        <taxon>Aculeata</taxon>
        <taxon>Apoidea</taxon>
        <taxon>Anthophila</taxon>
        <taxon>Apidae</taxon>
        <taxon>Eufriesea</taxon>
    </lineage>
</organism>
<proteinExistence type="predicted"/>
<protein>
    <submittedName>
        <fullName evidence="1">Uncharacterized protein</fullName>
    </submittedName>
</protein>
<dbReference type="EMBL" id="KQ765379">
    <property type="protein sequence ID" value="OAD53945.1"/>
    <property type="molecule type" value="Genomic_DNA"/>
</dbReference>
<sequence length="107" mass="12724">MAPQNFCSHSCTNFRVVPAPMLSLPPNHVLLNCICPCGTYRTYFTIHRNVILNQMARSQLITQNMRSQLYLQRLEEMQFQARILRYGNRKERETMQMNNDQEEDIDR</sequence>
<evidence type="ECO:0000313" key="1">
    <source>
        <dbReference type="EMBL" id="OAD53945.1"/>
    </source>
</evidence>
<evidence type="ECO:0000313" key="2">
    <source>
        <dbReference type="Proteomes" id="UP000250275"/>
    </source>
</evidence>
<name>A0A310SJY2_9HYME</name>
<dbReference type="AlphaFoldDB" id="A0A310SJY2"/>